<dbReference type="EMBL" id="JABWAD010000007">
    <property type="protein sequence ID" value="KAF6072139.1"/>
    <property type="molecule type" value="Genomic_DNA"/>
</dbReference>
<evidence type="ECO:0000313" key="3">
    <source>
        <dbReference type="Proteomes" id="UP000536275"/>
    </source>
</evidence>
<feature type="region of interest" description="Disordered" evidence="1">
    <location>
        <begin position="22"/>
        <end position="113"/>
    </location>
</feature>
<proteinExistence type="predicted"/>
<reference evidence="2 3" key="1">
    <citation type="submission" date="2020-03" db="EMBL/GenBank/DDBJ databases">
        <title>FDA dAtabase for Regulatory Grade micrObial Sequences (FDA-ARGOS): Supporting development and validation of Infectious Disease Dx tests.</title>
        <authorList>
            <person name="Campos J."/>
            <person name="Goldberg B."/>
            <person name="Tallon L."/>
            <person name="Sadzewicz L."/>
            <person name="Vavikolanu K."/>
            <person name="Mehta A."/>
            <person name="Aluvathingal J."/>
            <person name="Nadendla S."/>
            <person name="Nandy P."/>
            <person name="Geyer C."/>
            <person name="Yan Y."/>
            <person name="Sichtig H."/>
        </authorList>
    </citation>
    <scope>NUCLEOTIDE SEQUENCE [LARGE SCALE GENOMIC DNA]</scope>
    <source>
        <strain evidence="2 3">FDAARGOS_656</strain>
    </source>
</reference>
<protein>
    <submittedName>
        <fullName evidence="2">Uncharacterized protein</fullName>
    </submittedName>
</protein>
<gene>
    <name evidence="2" type="ORF">FOB64_000201</name>
</gene>
<dbReference type="AlphaFoldDB" id="A0A8H6C5J5"/>
<sequence>MEHLKDNVARTKLFLWKKAKTPEKVVTPREQTQSYTVQDSTPVTITGHREAPTTPRAANTTARKTMTTDVSEMDTSKHTISSNDEASPRKKTNSTGQPRSPIKDPGLNLSPNL</sequence>
<dbReference type="Proteomes" id="UP000536275">
    <property type="component" value="Unassembled WGS sequence"/>
</dbReference>
<comment type="caution">
    <text evidence="2">The sequence shown here is derived from an EMBL/GenBank/DDBJ whole genome shotgun (WGS) entry which is preliminary data.</text>
</comment>
<accession>A0A8H6C5J5</accession>
<feature type="compositionally biased region" description="Low complexity" evidence="1">
    <location>
        <begin position="52"/>
        <end position="63"/>
    </location>
</feature>
<evidence type="ECO:0000313" key="2">
    <source>
        <dbReference type="EMBL" id="KAF6072139.1"/>
    </source>
</evidence>
<evidence type="ECO:0000256" key="1">
    <source>
        <dbReference type="SAM" id="MobiDB-lite"/>
    </source>
</evidence>
<organism evidence="2 3">
    <name type="scientific">Candida albicans</name>
    <name type="common">Yeast</name>
    <dbReference type="NCBI Taxonomy" id="5476"/>
    <lineage>
        <taxon>Eukaryota</taxon>
        <taxon>Fungi</taxon>
        <taxon>Dikarya</taxon>
        <taxon>Ascomycota</taxon>
        <taxon>Saccharomycotina</taxon>
        <taxon>Pichiomycetes</taxon>
        <taxon>Debaryomycetaceae</taxon>
        <taxon>Candida/Lodderomyces clade</taxon>
        <taxon>Candida</taxon>
    </lineage>
</organism>
<name>A0A8H6C5J5_CANAX</name>
<feature type="compositionally biased region" description="Polar residues" evidence="1">
    <location>
        <begin position="29"/>
        <end position="44"/>
    </location>
</feature>